<feature type="transmembrane region" description="Helical" evidence="1">
    <location>
        <begin position="353"/>
        <end position="379"/>
    </location>
</feature>
<sequence>MRRIIKEVIWNFKQSFISNIILIFQLSICFWLICMICNSFFDMGFKEYYKEYIKDGKIYYQLSFSSPPLINSDARSLENAKEFINELRNQDDFIYTKYNAEQNVIINRDEMEKRGVEDKDINQFIYSELYDFSSINLASYQMDRLGFEYFNFKMYDGRSFSDDDYILESELDKLPIILGYNYKDIFNIGEKIKYIYAGKVMEGEVIGILEKNSAIFNDNKYSMPLDNRIILPLADFKYIAKDGEEQFNQSIVYSDMLSANIIASINSSNVDITRKIYDLCNRYDFMKYDPSITASTNGLDMFKGESEQAVKIMFIMLVVMTTFCIFTFIMNMHNKIEKNMRRYLIQILQGASIKHIMVTYLLETFIVILLSLGISGYLLRKEITISYTFLLLLSALAFIVAIITSATIAYRIKNLDSDKLLRRE</sequence>
<accession>A0ABP3X4D0</accession>
<keyword evidence="1" id="KW-0472">Membrane</keyword>
<gene>
    <name evidence="2" type="ORF">GCM10008916_21500</name>
</gene>
<dbReference type="Proteomes" id="UP001501764">
    <property type="component" value="Unassembled WGS sequence"/>
</dbReference>
<feature type="transmembrane region" description="Helical" evidence="1">
    <location>
        <begin position="385"/>
        <end position="412"/>
    </location>
</feature>
<organism evidence="2 3">
    <name type="scientific">Clostridium nitritogenes</name>
    <dbReference type="NCBI Taxonomy" id="83340"/>
    <lineage>
        <taxon>Bacteria</taxon>
        <taxon>Bacillati</taxon>
        <taxon>Bacillota</taxon>
        <taxon>Clostridia</taxon>
        <taxon>Eubacteriales</taxon>
        <taxon>Clostridiaceae</taxon>
        <taxon>Clostridium</taxon>
    </lineage>
</organism>
<evidence type="ECO:0000313" key="2">
    <source>
        <dbReference type="EMBL" id="GAA0859456.1"/>
    </source>
</evidence>
<name>A0ABP3X4D0_9CLOT</name>
<proteinExistence type="predicted"/>
<evidence type="ECO:0008006" key="4">
    <source>
        <dbReference type="Google" id="ProtNLM"/>
    </source>
</evidence>
<feature type="transmembrane region" description="Helical" evidence="1">
    <location>
        <begin position="20"/>
        <end position="41"/>
    </location>
</feature>
<keyword evidence="1" id="KW-1133">Transmembrane helix</keyword>
<keyword evidence="3" id="KW-1185">Reference proteome</keyword>
<dbReference type="GeneID" id="60852271"/>
<evidence type="ECO:0000256" key="1">
    <source>
        <dbReference type="SAM" id="Phobius"/>
    </source>
</evidence>
<evidence type="ECO:0000313" key="3">
    <source>
        <dbReference type="Proteomes" id="UP001501764"/>
    </source>
</evidence>
<protein>
    <recommendedName>
        <fullName evidence="4">ABC transporter permease</fullName>
    </recommendedName>
</protein>
<reference evidence="3" key="1">
    <citation type="journal article" date="2019" name="Int. J. Syst. Evol. Microbiol.">
        <title>The Global Catalogue of Microorganisms (GCM) 10K type strain sequencing project: providing services to taxonomists for standard genome sequencing and annotation.</title>
        <authorList>
            <consortium name="The Broad Institute Genomics Platform"/>
            <consortium name="The Broad Institute Genome Sequencing Center for Infectious Disease"/>
            <person name="Wu L."/>
            <person name="Ma J."/>
        </authorList>
    </citation>
    <scope>NUCLEOTIDE SEQUENCE [LARGE SCALE GENOMIC DNA]</scope>
    <source>
        <strain evidence="3">JCM 6485</strain>
    </source>
</reference>
<keyword evidence="1" id="KW-0812">Transmembrane</keyword>
<comment type="caution">
    <text evidence="2">The sequence shown here is derived from an EMBL/GenBank/DDBJ whole genome shotgun (WGS) entry which is preliminary data.</text>
</comment>
<dbReference type="EMBL" id="BAAACO010000001">
    <property type="protein sequence ID" value="GAA0859456.1"/>
    <property type="molecule type" value="Genomic_DNA"/>
</dbReference>
<dbReference type="RefSeq" id="WP_045725318.1">
    <property type="nucleotide sequence ID" value="NZ_BAAACO010000001.1"/>
</dbReference>
<feature type="transmembrane region" description="Helical" evidence="1">
    <location>
        <begin position="312"/>
        <end position="332"/>
    </location>
</feature>